<dbReference type="Proteomes" id="UP001151582">
    <property type="component" value="Unassembled WGS sequence"/>
</dbReference>
<name>A0A9W8BB90_9FUNG</name>
<feature type="chain" id="PRO_5040946399" description="Peptidase A1 domain-containing protein" evidence="1">
    <location>
        <begin position="21"/>
        <end position="417"/>
    </location>
</feature>
<organism evidence="2 3">
    <name type="scientific">Dimargaris verticillata</name>
    <dbReference type="NCBI Taxonomy" id="2761393"/>
    <lineage>
        <taxon>Eukaryota</taxon>
        <taxon>Fungi</taxon>
        <taxon>Fungi incertae sedis</taxon>
        <taxon>Zoopagomycota</taxon>
        <taxon>Kickxellomycotina</taxon>
        <taxon>Dimargaritomycetes</taxon>
        <taxon>Dimargaritales</taxon>
        <taxon>Dimargaritaceae</taxon>
        <taxon>Dimargaris</taxon>
    </lineage>
</organism>
<protein>
    <recommendedName>
        <fullName evidence="4">Peptidase A1 domain-containing protein</fullName>
    </recommendedName>
</protein>
<evidence type="ECO:0000313" key="3">
    <source>
        <dbReference type="Proteomes" id="UP001151582"/>
    </source>
</evidence>
<evidence type="ECO:0000313" key="2">
    <source>
        <dbReference type="EMBL" id="KAJ1983034.1"/>
    </source>
</evidence>
<feature type="signal peptide" evidence="1">
    <location>
        <begin position="1"/>
        <end position="20"/>
    </location>
</feature>
<accession>A0A9W8BB90</accession>
<dbReference type="SUPFAM" id="SSF50630">
    <property type="entry name" value="Acid proteases"/>
    <property type="match status" value="1"/>
</dbReference>
<keyword evidence="1" id="KW-0732">Signal</keyword>
<dbReference type="AlphaFoldDB" id="A0A9W8BB90"/>
<evidence type="ECO:0008006" key="4">
    <source>
        <dbReference type="Google" id="ProtNLM"/>
    </source>
</evidence>
<dbReference type="EMBL" id="JANBQB010000073">
    <property type="protein sequence ID" value="KAJ1983034.1"/>
    <property type="molecule type" value="Genomic_DNA"/>
</dbReference>
<evidence type="ECO:0000256" key="1">
    <source>
        <dbReference type="SAM" id="SignalP"/>
    </source>
</evidence>
<gene>
    <name evidence="2" type="ORF">H4R34_001518</name>
</gene>
<proteinExistence type="predicted"/>
<dbReference type="InterPro" id="IPR021109">
    <property type="entry name" value="Peptidase_aspartic_dom_sf"/>
</dbReference>
<comment type="caution">
    <text evidence="2">The sequence shown here is derived from an EMBL/GenBank/DDBJ whole genome shotgun (WGS) entry which is preliminary data.</text>
</comment>
<sequence length="417" mass="46190">MLSPWWCSIAVLALAPLGLTEELRLPLTPALRRVTNQAASKSFFPKTSLAKHLPRWFRAKKSTDAPSEFPLTSVYTTTLQLGSPPRKFIFAIHPYALGFSLLAKVAEASCGQLSEHFCDCSTTCKVVQGTLMAADEINDQGQVITDRVQLGSHTWADFPLQLLTRTQHPLFDMYNVDGYIGLQPFADGSVLSGGFIHFLSMKANSHLAIRYDWAHQGPEVDLVIETPHTAPSTDLAEQRVPQDRVSFFFGLGAATGLTVEWASNPMIVIPQLPTFVNIESQAILLPMTVATQLHRQLLQVPDESQLPPLQNNGYLELNCLGQYSPVTLFVGKLAFKFTFPDDFIRMGQACYSPFAATQSPRDTLQGVFGLVEVYGKAVGLGQHFLRKHPITMTYGFRDQGSTVSMRPFSPMRAYSYP</sequence>
<dbReference type="OrthoDB" id="10361612at2759"/>
<reference evidence="2" key="1">
    <citation type="submission" date="2022-07" db="EMBL/GenBank/DDBJ databases">
        <title>Phylogenomic reconstructions and comparative analyses of Kickxellomycotina fungi.</title>
        <authorList>
            <person name="Reynolds N.K."/>
            <person name="Stajich J.E."/>
            <person name="Barry K."/>
            <person name="Grigoriev I.V."/>
            <person name="Crous P."/>
            <person name="Smith M.E."/>
        </authorList>
    </citation>
    <scope>NUCLEOTIDE SEQUENCE</scope>
    <source>
        <strain evidence="2">RSA 567</strain>
    </source>
</reference>
<keyword evidence="3" id="KW-1185">Reference proteome</keyword>